<dbReference type="STRING" id="145857.GA0070616_0095"/>
<dbReference type="SUPFAM" id="SSF140959">
    <property type="entry name" value="Indolic compounds 2,3-dioxygenase-like"/>
    <property type="match status" value="1"/>
</dbReference>
<feature type="region of interest" description="Disordered" evidence="1">
    <location>
        <begin position="1"/>
        <end position="37"/>
    </location>
</feature>
<dbReference type="EMBL" id="FMHT01000002">
    <property type="protein sequence ID" value="SCL13003.1"/>
    <property type="molecule type" value="Genomic_DNA"/>
</dbReference>
<keyword evidence="2" id="KW-0223">Dioxygenase</keyword>
<evidence type="ECO:0000256" key="1">
    <source>
        <dbReference type="SAM" id="MobiDB-lite"/>
    </source>
</evidence>
<dbReference type="GO" id="GO:0019442">
    <property type="term" value="P:L-tryptophan catabolic process to acetyl-CoA"/>
    <property type="evidence" value="ECO:0007669"/>
    <property type="project" value="TreeGrafter"/>
</dbReference>
<dbReference type="Proteomes" id="UP000199699">
    <property type="component" value="Unassembled WGS sequence"/>
</dbReference>
<dbReference type="PANTHER" id="PTHR10138">
    <property type="entry name" value="TRYPTOPHAN 2,3-DIOXYGENASE"/>
    <property type="match status" value="1"/>
</dbReference>
<feature type="compositionally biased region" description="Polar residues" evidence="1">
    <location>
        <begin position="1"/>
        <end position="11"/>
    </location>
</feature>
<dbReference type="Gene3D" id="1.20.58.480">
    <property type="match status" value="2"/>
</dbReference>
<reference evidence="2 3" key="1">
    <citation type="submission" date="2016-06" db="EMBL/GenBank/DDBJ databases">
        <authorList>
            <person name="Kjaerup R.B."/>
            <person name="Dalgaard T.S."/>
            <person name="Juul-Madsen H.R."/>
        </authorList>
    </citation>
    <scope>NUCLEOTIDE SEQUENCE [LARGE SCALE GENOMIC DNA]</scope>
    <source>
        <strain evidence="2 3">DSM 43818</strain>
    </source>
</reference>
<dbReference type="GO" id="GO:0046872">
    <property type="term" value="F:metal ion binding"/>
    <property type="evidence" value="ECO:0007669"/>
    <property type="project" value="InterPro"/>
</dbReference>
<dbReference type="AlphaFoldDB" id="A0A1C6R7H9"/>
<dbReference type="PANTHER" id="PTHR10138:SF0">
    <property type="entry name" value="TRYPTOPHAN 2,3-DIOXYGENASE"/>
    <property type="match status" value="1"/>
</dbReference>
<evidence type="ECO:0000313" key="2">
    <source>
        <dbReference type="EMBL" id="SCL13003.1"/>
    </source>
</evidence>
<organism evidence="2 3">
    <name type="scientific">Micromonospora nigra</name>
    <dbReference type="NCBI Taxonomy" id="145857"/>
    <lineage>
        <taxon>Bacteria</taxon>
        <taxon>Bacillati</taxon>
        <taxon>Actinomycetota</taxon>
        <taxon>Actinomycetes</taxon>
        <taxon>Micromonosporales</taxon>
        <taxon>Micromonosporaceae</taxon>
        <taxon>Micromonospora</taxon>
    </lineage>
</organism>
<dbReference type="InterPro" id="IPR037217">
    <property type="entry name" value="Trp/Indoleamine_2_3_dOase-like"/>
</dbReference>
<sequence>MARQGSDSGGVSTAPRPPSSPAGEDLGPATRLADDRAGASEPLDAYARYMRVDELLGLQVPASDRAHRDELLFQVAHQSTELWLRVAVEASQEAVWQMRSGEVGPGELLIHQAADAIRTVTGQLDMFAHLSPTAFAVMRPRLGTGSGAQSPGWVSVGRVGRELAQAFDQLCAERGVSVAELYRWRADQPIYRLAERMLDWDEAVALWRMRHYLVAARLVGDGAVGTQGTPVGVLARLTAHRYFPGLWAVRTAVVVGSPASLGGTA</sequence>
<proteinExistence type="predicted"/>
<dbReference type="GO" id="GO:0020037">
    <property type="term" value="F:heme binding"/>
    <property type="evidence" value="ECO:0007669"/>
    <property type="project" value="InterPro"/>
</dbReference>
<dbReference type="Pfam" id="PF03301">
    <property type="entry name" value="Trp_dioxygenase"/>
    <property type="match status" value="1"/>
</dbReference>
<dbReference type="InterPro" id="IPR004981">
    <property type="entry name" value="Trp_2_3_dOase"/>
</dbReference>
<keyword evidence="3" id="KW-1185">Reference proteome</keyword>
<gene>
    <name evidence="2" type="ORF">GA0070616_0095</name>
</gene>
<accession>A0A1C6R7H9</accession>
<dbReference type="GO" id="GO:0004833">
    <property type="term" value="F:L-tryptophan 2,3-dioxygenase activity"/>
    <property type="evidence" value="ECO:0007669"/>
    <property type="project" value="InterPro"/>
</dbReference>
<evidence type="ECO:0000313" key="3">
    <source>
        <dbReference type="Proteomes" id="UP000199699"/>
    </source>
</evidence>
<name>A0A1C6R7H9_9ACTN</name>
<protein>
    <submittedName>
        <fullName evidence="2">Tryptophan 2,3-dioxygenase</fullName>
    </submittedName>
</protein>
<dbReference type="GO" id="GO:0019441">
    <property type="term" value="P:L-tryptophan catabolic process to kynurenine"/>
    <property type="evidence" value="ECO:0007669"/>
    <property type="project" value="InterPro"/>
</dbReference>
<keyword evidence="2" id="KW-0560">Oxidoreductase</keyword>